<evidence type="ECO:0000256" key="1">
    <source>
        <dbReference type="SAM" id="MobiDB-lite"/>
    </source>
</evidence>
<reference evidence="2 3" key="1">
    <citation type="submission" date="2016-11" db="EMBL/GenBank/DDBJ databases">
        <title>The macronuclear genome of Stentor coeruleus: a giant cell with tiny introns.</title>
        <authorList>
            <person name="Slabodnick M."/>
            <person name="Ruby J.G."/>
            <person name="Reiff S.B."/>
            <person name="Swart E.C."/>
            <person name="Gosai S."/>
            <person name="Prabakaran S."/>
            <person name="Witkowska E."/>
            <person name="Larue G.E."/>
            <person name="Fisher S."/>
            <person name="Freeman R.M."/>
            <person name="Gunawardena J."/>
            <person name="Chu W."/>
            <person name="Stover N.A."/>
            <person name="Gregory B.D."/>
            <person name="Nowacki M."/>
            <person name="Derisi J."/>
            <person name="Roy S.W."/>
            <person name="Marshall W.F."/>
            <person name="Sood P."/>
        </authorList>
    </citation>
    <scope>NUCLEOTIDE SEQUENCE [LARGE SCALE GENOMIC DNA]</scope>
    <source>
        <strain evidence="2">WM001</strain>
    </source>
</reference>
<accession>A0A1R2BJ18</accession>
<proteinExistence type="predicted"/>
<feature type="region of interest" description="Disordered" evidence="1">
    <location>
        <begin position="70"/>
        <end position="90"/>
    </location>
</feature>
<name>A0A1R2BJ18_9CILI</name>
<evidence type="ECO:0000313" key="3">
    <source>
        <dbReference type="Proteomes" id="UP000187209"/>
    </source>
</evidence>
<keyword evidence="3" id="KW-1185">Reference proteome</keyword>
<sequence length="90" mass="10442">MFGNKKSQSLGRSQLEKCLESINTTRLKLETMMDEIEERKHQGLEKTGDNEKMQRIRKALKKIKNSIMNTSQEISDSEETTICKSFNEES</sequence>
<protein>
    <submittedName>
        <fullName evidence="2">Uncharacterized protein</fullName>
    </submittedName>
</protein>
<dbReference type="EMBL" id="MPUH01000613">
    <property type="protein sequence ID" value="OMJ76748.1"/>
    <property type="molecule type" value="Genomic_DNA"/>
</dbReference>
<feature type="compositionally biased region" description="Polar residues" evidence="1">
    <location>
        <begin position="70"/>
        <end position="84"/>
    </location>
</feature>
<dbReference type="Proteomes" id="UP000187209">
    <property type="component" value="Unassembled WGS sequence"/>
</dbReference>
<evidence type="ECO:0000313" key="2">
    <source>
        <dbReference type="EMBL" id="OMJ76748.1"/>
    </source>
</evidence>
<gene>
    <name evidence="2" type="ORF">SteCoe_23810</name>
</gene>
<comment type="caution">
    <text evidence="2">The sequence shown here is derived from an EMBL/GenBank/DDBJ whole genome shotgun (WGS) entry which is preliminary data.</text>
</comment>
<dbReference type="AlphaFoldDB" id="A0A1R2BJ18"/>
<organism evidence="2 3">
    <name type="scientific">Stentor coeruleus</name>
    <dbReference type="NCBI Taxonomy" id="5963"/>
    <lineage>
        <taxon>Eukaryota</taxon>
        <taxon>Sar</taxon>
        <taxon>Alveolata</taxon>
        <taxon>Ciliophora</taxon>
        <taxon>Postciliodesmatophora</taxon>
        <taxon>Heterotrichea</taxon>
        <taxon>Heterotrichida</taxon>
        <taxon>Stentoridae</taxon>
        <taxon>Stentor</taxon>
    </lineage>
</organism>